<feature type="compositionally biased region" description="Acidic residues" evidence="1">
    <location>
        <begin position="160"/>
        <end position="172"/>
    </location>
</feature>
<dbReference type="RefSeq" id="WP_223929388.1">
    <property type="nucleotide sequence ID" value="NZ_BPTU01000001.1"/>
</dbReference>
<keyword evidence="2" id="KW-0472">Membrane</keyword>
<evidence type="ECO:0000259" key="3">
    <source>
        <dbReference type="Pfam" id="PF13568"/>
    </source>
</evidence>
<dbReference type="AlphaFoldDB" id="A0A9R1CCT4"/>
<sequence>MDKETKWTDDLRRKADAYRRKAPEGLLGDIKREMAQRDVVAGGDHRRMTVVWTRRMAVAAAVAAMIVLVVRMVWPVGETPSVAVTGHQSESQAHTAERKMMAETTEGGSSANGRRTIGGAVAAAMQRIAGAVGGKTEATVVADGMVSDGKLMAMASKNEDNDDDGATIEPDNEVLGSEAESEATAQRPSTLMAPAAIKESRSNRTTNWYAKSSDATTAVSGRRNGMALAMNYTGMGTASSGQGIVAANVASDPVCFGLQEIPNDGALSKAAMPATTTAHHDMPVKLGVSLRYDIDNRWSVMTGVNYSYLSSAITEKGLPKESFSKQKLHYVSLPIMVSYSVWRTKNFNVYMAAGGEAAKLVKGKAAVEEVSYSSTTPTKHDQSITEHRLQYSLSGLAGVEYNATDRMSVYAEPGFTYFFDNHSPVVNIYKDKPAQFTINLGLRLDLGSARRK</sequence>
<evidence type="ECO:0000256" key="1">
    <source>
        <dbReference type="SAM" id="MobiDB-lite"/>
    </source>
</evidence>
<proteinExistence type="predicted"/>
<keyword evidence="2" id="KW-1133">Transmembrane helix</keyword>
<dbReference type="Proteomes" id="UP000825483">
    <property type="component" value="Unassembled WGS sequence"/>
</dbReference>
<gene>
    <name evidence="4" type="ORF">PRLR5076_30710</name>
</gene>
<dbReference type="EMBL" id="BPUB01000003">
    <property type="protein sequence ID" value="GJG60220.1"/>
    <property type="molecule type" value="Genomic_DNA"/>
</dbReference>
<dbReference type="GeneID" id="72467815"/>
<feature type="region of interest" description="Disordered" evidence="1">
    <location>
        <begin position="85"/>
        <end position="113"/>
    </location>
</feature>
<organism evidence="4 5">
    <name type="scientific">Prevotella lacticifex</name>
    <dbReference type="NCBI Taxonomy" id="2854755"/>
    <lineage>
        <taxon>Bacteria</taxon>
        <taxon>Pseudomonadati</taxon>
        <taxon>Bacteroidota</taxon>
        <taxon>Bacteroidia</taxon>
        <taxon>Bacteroidales</taxon>
        <taxon>Prevotellaceae</taxon>
        <taxon>Prevotella</taxon>
    </lineage>
</organism>
<reference evidence="4" key="1">
    <citation type="journal article" date="2022" name="Int. J. Syst. Evol. Microbiol.">
        <title>Prevotella lacticifex sp. nov., isolated from the rumen of cows.</title>
        <authorList>
            <person name="Shinkai T."/>
            <person name="Ikeyama N."/>
            <person name="Kumagai M."/>
            <person name="Ohmori H."/>
            <person name="Sakamoto M."/>
            <person name="Ohkuma M."/>
            <person name="Mitsumori M."/>
        </authorList>
    </citation>
    <scope>NUCLEOTIDE SEQUENCE</scope>
    <source>
        <strain evidence="4">R5076</strain>
    </source>
</reference>
<evidence type="ECO:0000313" key="4">
    <source>
        <dbReference type="EMBL" id="GJG60220.1"/>
    </source>
</evidence>
<name>A0A9R1CCT4_9BACT</name>
<evidence type="ECO:0000313" key="5">
    <source>
        <dbReference type="Proteomes" id="UP000825483"/>
    </source>
</evidence>
<comment type="caution">
    <text evidence="4">The sequence shown here is derived from an EMBL/GenBank/DDBJ whole genome shotgun (WGS) entry which is preliminary data.</text>
</comment>
<dbReference type="InterPro" id="IPR011250">
    <property type="entry name" value="OMP/PagP_B-barrel"/>
</dbReference>
<feature type="transmembrane region" description="Helical" evidence="2">
    <location>
        <begin position="56"/>
        <end position="74"/>
    </location>
</feature>
<dbReference type="InterPro" id="IPR025665">
    <property type="entry name" value="Beta-barrel_OMP_2"/>
</dbReference>
<accession>A0A9R1CCT4</accession>
<dbReference type="SUPFAM" id="SSF56925">
    <property type="entry name" value="OMPA-like"/>
    <property type="match status" value="1"/>
</dbReference>
<keyword evidence="5" id="KW-1185">Reference proteome</keyword>
<evidence type="ECO:0000256" key="2">
    <source>
        <dbReference type="SAM" id="Phobius"/>
    </source>
</evidence>
<feature type="region of interest" description="Disordered" evidence="1">
    <location>
        <begin position="156"/>
        <end position="198"/>
    </location>
</feature>
<keyword evidence="2" id="KW-0812">Transmembrane</keyword>
<dbReference type="Gene3D" id="2.40.160.20">
    <property type="match status" value="1"/>
</dbReference>
<dbReference type="Pfam" id="PF13568">
    <property type="entry name" value="OMP_b-brl_2"/>
    <property type="match status" value="1"/>
</dbReference>
<protein>
    <recommendedName>
        <fullName evidence="3">Outer membrane protein beta-barrel domain-containing protein</fullName>
    </recommendedName>
</protein>
<feature type="domain" description="Outer membrane protein beta-barrel" evidence="3">
    <location>
        <begin position="284"/>
        <end position="403"/>
    </location>
</feature>